<comment type="caution">
    <text evidence="9">The sequence shown here is derived from an EMBL/GenBank/DDBJ whole genome shotgun (WGS) entry which is preliminary data.</text>
</comment>
<evidence type="ECO:0000313" key="10">
    <source>
        <dbReference type="Proteomes" id="UP000252167"/>
    </source>
</evidence>
<feature type="transmembrane region" description="Helical" evidence="7">
    <location>
        <begin position="241"/>
        <end position="262"/>
    </location>
</feature>
<dbReference type="GO" id="GO:0006865">
    <property type="term" value="P:amino acid transport"/>
    <property type="evidence" value="ECO:0007669"/>
    <property type="project" value="TreeGrafter"/>
</dbReference>
<dbReference type="PANTHER" id="PTHR30614:SF21">
    <property type="entry name" value="AMINO ACID ABC TRANSPORTER PERMEASE"/>
    <property type="match status" value="1"/>
</dbReference>
<dbReference type="InterPro" id="IPR000515">
    <property type="entry name" value="MetI-like"/>
</dbReference>
<feature type="transmembrane region" description="Helical" evidence="7">
    <location>
        <begin position="74"/>
        <end position="93"/>
    </location>
</feature>
<dbReference type="Pfam" id="PF00528">
    <property type="entry name" value="BPD_transp_1"/>
    <property type="match status" value="1"/>
</dbReference>
<keyword evidence="5 7" id="KW-1133">Transmembrane helix</keyword>
<dbReference type="InterPro" id="IPR010065">
    <property type="entry name" value="AA_ABC_transptr_permease_3TM"/>
</dbReference>
<evidence type="ECO:0000256" key="4">
    <source>
        <dbReference type="ARBA" id="ARBA00022692"/>
    </source>
</evidence>
<dbReference type="InterPro" id="IPR035906">
    <property type="entry name" value="MetI-like_sf"/>
</dbReference>
<dbReference type="PANTHER" id="PTHR30614">
    <property type="entry name" value="MEMBRANE COMPONENT OF AMINO ACID ABC TRANSPORTER"/>
    <property type="match status" value="1"/>
</dbReference>
<evidence type="ECO:0000256" key="2">
    <source>
        <dbReference type="ARBA" id="ARBA00022448"/>
    </source>
</evidence>
<sequence>MSAAKQSVLFDAPGPKAKRRILLINILGVLALLGLLVYLVLGLNSAGQLAPEKWNVFLKGGVWSNFILPGLLKTLQAAAISIVTSLIFGFIFGMGRLSHNKVIDWISTIVVEFFRAVPVLLMMLFLWIMLARSGWVEPQDSPFYAVVIGLTLYNGSVIAELIRSGVHGLPRGQREAGIAIGLTRSQSLRLIEIPQALTAMLPALISQFIVILKDSALGYIINFNELLFNGKLVGTGNSNMFQSLVIVAAIFIILNFALSKLASVVSSRLSSRGQL</sequence>
<keyword evidence="3" id="KW-1003">Cell membrane</keyword>
<evidence type="ECO:0000256" key="1">
    <source>
        <dbReference type="ARBA" id="ARBA00004651"/>
    </source>
</evidence>
<dbReference type="SUPFAM" id="SSF161098">
    <property type="entry name" value="MetI-like"/>
    <property type="match status" value="1"/>
</dbReference>
<feature type="transmembrane region" description="Helical" evidence="7">
    <location>
        <begin position="196"/>
        <end position="221"/>
    </location>
</feature>
<dbReference type="CDD" id="cd06261">
    <property type="entry name" value="TM_PBP2"/>
    <property type="match status" value="1"/>
</dbReference>
<organism evidence="9 10">
    <name type="scientific">Glutamicibacter soli</name>
    <dbReference type="NCBI Taxonomy" id="453836"/>
    <lineage>
        <taxon>Bacteria</taxon>
        <taxon>Bacillati</taxon>
        <taxon>Actinomycetota</taxon>
        <taxon>Actinomycetes</taxon>
        <taxon>Micrococcales</taxon>
        <taxon>Micrococcaceae</taxon>
        <taxon>Glutamicibacter</taxon>
    </lineage>
</organism>
<accession>A0A365YNL7</accession>
<evidence type="ECO:0000259" key="8">
    <source>
        <dbReference type="PROSITE" id="PS50928"/>
    </source>
</evidence>
<evidence type="ECO:0000256" key="3">
    <source>
        <dbReference type="ARBA" id="ARBA00022475"/>
    </source>
</evidence>
<evidence type="ECO:0000313" key="9">
    <source>
        <dbReference type="EMBL" id="RBM04296.1"/>
    </source>
</evidence>
<dbReference type="InterPro" id="IPR043429">
    <property type="entry name" value="ArtM/GltK/GlnP/TcyL/YhdX-like"/>
</dbReference>
<comment type="similarity">
    <text evidence="7">Belongs to the binding-protein-dependent transport system permease family.</text>
</comment>
<protein>
    <submittedName>
        <fullName evidence="9">Amino acid ABC transporter permease</fullName>
    </submittedName>
</protein>
<dbReference type="PROSITE" id="PS50928">
    <property type="entry name" value="ABC_TM1"/>
    <property type="match status" value="1"/>
</dbReference>
<dbReference type="Proteomes" id="UP000252167">
    <property type="component" value="Unassembled WGS sequence"/>
</dbReference>
<feature type="transmembrane region" description="Helical" evidence="7">
    <location>
        <begin position="105"/>
        <end position="130"/>
    </location>
</feature>
<feature type="transmembrane region" description="Helical" evidence="7">
    <location>
        <begin position="21"/>
        <end position="41"/>
    </location>
</feature>
<keyword evidence="6 7" id="KW-0472">Membrane</keyword>
<name>A0A365YNL7_9MICC</name>
<evidence type="ECO:0000256" key="5">
    <source>
        <dbReference type="ARBA" id="ARBA00022989"/>
    </source>
</evidence>
<dbReference type="EMBL" id="POAF01000001">
    <property type="protein sequence ID" value="RBM04296.1"/>
    <property type="molecule type" value="Genomic_DNA"/>
</dbReference>
<feature type="transmembrane region" description="Helical" evidence="7">
    <location>
        <begin position="142"/>
        <end position="162"/>
    </location>
</feature>
<gene>
    <name evidence="9" type="ORF">C1H84_03200</name>
</gene>
<keyword evidence="10" id="KW-1185">Reference proteome</keyword>
<evidence type="ECO:0000256" key="7">
    <source>
        <dbReference type="RuleBase" id="RU363032"/>
    </source>
</evidence>
<dbReference type="GO" id="GO:0043190">
    <property type="term" value="C:ATP-binding cassette (ABC) transporter complex"/>
    <property type="evidence" value="ECO:0007669"/>
    <property type="project" value="InterPro"/>
</dbReference>
<dbReference type="RefSeq" id="WP_053798457.1">
    <property type="nucleotide sequence ID" value="NZ_CM125969.1"/>
</dbReference>
<keyword evidence="4 7" id="KW-0812">Transmembrane</keyword>
<dbReference type="AlphaFoldDB" id="A0A365YNL7"/>
<reference evidence="9 10" key="1">
    <citation type="submission" date="2018-01" db="EMBL/GenBank/DDBJ databases">
        <title>Glutamicibacter soli strain NHPC-3 Whole genome sequence and assembly.</title>
        <authorList>
            <person name="Choudhury P."/>
            <person name="Gupta D."/>
            <person name="Sengupta K."/>
            <person name="Jawed A."/>
            <person name="Sultana N."/>
            <person name="Saha P."/>
        </authorList>
    </citation>
    <scope>NUCLEOTIDE SEQUENCE [LARGE SCALE GENOMIC DNA]</scope>
    <source>
        <strain evidence="9 10">NHPC-3</strain>
    </source>
</reference>
<comment type="subcellular location">
    <subcellularLocation>
        <location evidence="1 7">Cell membrane</location>
        <topology evidence="1 7">Multi-pass membrane protein</topology>
    </subcellularLocation>
</comment>
<dbReference type="NCBIfam" id="TIGR01726">
    <property type="entry name" value="HEQRo_perm_3TM"/>
    <property type="match status" value="1"/>
</dbReference>
<evidence type="ECO:0000256" key="6">
    <source>
        <dbReference type="ARBA" id="ARBA00023136"/>
    </source>
</evidence>
<dbReference type="Gene3D" id="1.10.3720.10">
    <property type="entry name" value="MetI-like"/>
    <property type="match status" value="1"/>
</dbReference>
<proteinExistence type="inferred from homology"/>
<dbReference type="GO" id="GO:0022857">
    <property type="term" value="F:transmembrane transporter activity"/>
    <property type="evidence" value="ECO:0007669"/>
    <property type="project" value="InterPro"/>
</dbReference>
<feature type="domain" description="ABC transmembrane type-1" evidence="8">
    <location>
        <begin position="71"/>
        <end position="262"/>
    </location>
</feature>
<keyword evidence="2 7" id="KW-0813">Transport</keyword>